<keyword evidence="7" id="KW-1185">Reference proteome</keyword>
<comment type="caution">
    <text evidence="6">The sequence shown here is derived from an EMBL/GenBank/DDBJ whole genome shotgun (WGS) entry which is preliminary data.</text>
</comment>
<dbReference type="PANTHER" id="PTHR33307">
    <property type="entry name" value="ALPHA-RHAMNOSIDASE (EUROFUNG)"/>
    <property type="match status" value="1"/>
</dbReference>
<organism evidence="6 7">
    <name type="scientific">Colletotrichum chrysophilum</name>
    <dbReference type="NCBI Taxonomy" id="1836956"/>
    <lineage>
        <taxon>Eukaryota</taxon>
        <taxon>Fungi</taxon>
        <taxon>Dikarya</taxon>
        <taxon>Ascomycota</taxon>
        <taxon>Pezizomycotina</taxon>
        <taxon>Sordariomycetes</taxon>
        <taxon>Hypocreomycetidae</taxon>
        <taxon>Glomerellales</taxon>
        <taxon>Glomerellaceae</taxon>
        <taxon>Colletotrichum</taxon>
        <taxon>Colletotrichum gloeosporioides species complex</taxon>
    </lineage>
</organism>
<feature type="domain" description="Alpha-L-rhamnosidase C-terminal" evidence="5">
    <location>
        <begin position="157"/>
        <end position="229"/>
    </location>
</feature>
<evidence type="ECO:0000259" key="4">
    <source>
        <dbReference type="Pfam" id="PF17389"/>
    </source>
</evidence>
<dbReference type="Gene3D" id="2.60.420.10">
    <property type="entry name" value="Maltose phosphorylase, domain 3"/>
    <property type="match status" value="1"/>
</dbReference>
<accession>A0AAD9AZ36</accession>
<dbReference type="InterPro" id="IPR012341">
    <property type="entry name" value="6hp_glycosidase-like_sf"/>
</dbReference>
<comment type="catalytic activity">
    <reaction evidence="1">
        <text>Hydrolysis of terminal non-reducing alpha-L-rhamnose residues in alpha-L-rhamnosides.</text>
        <dbReference type="EC" id="3.2.1.40"/>
    </reaction>
</comment>
<dbReference type="EMBL" id="JAQOWY010000015">
    <property type="protein sequence ID" value="KAK1855924.1"/>
    <property type="molecule type" value="Genomic_DNA"/>
</dbReference>
<proteinExistence type="predicted"/>
<dbReference type="InterPro" id="IPR008928">
    <property type="entry name" value="6-hairpin_glycosidase_sf"/>
</dbReference>
<dbReference type="Gene3D" id="1.50.10.10">
    <property type="match status" value="1"/>
</dbReference>
<name>A0AAD9AZ36_9PEZI</name>
<dbReference type="Pfam" id="PF17390">
    <property type="entry name" value="Bac_rhamnosid_C"/>
    <property type="match status" value="1"/>
</dbReference>
<dbReference type="Pfam" id="PF17389">
    <property type="entry name" value="Bac_rhamnosid6H"/>
    <property type="match status" value="1"/>
</dbReference>
<dbReference type="GO" id="GO:0030596">
    <property type="term" value="F:alpha-L-rhamnosidase activity"/>
    <property type="evidence" value="ECO:0007669"/>
    <property type="project" value="UniProtKB-EC"/>
</dbReference>
<dbReference type="SUPFAM" id="SSF48208">
    <property type="entry name" value="Six-hairpin glycosidases"/>
    <property type="match status" value="1"/>
</dbReference>
<feature type="domain" description="Alpha-L-rhamnosidase six-hairpin glycosidase" evidence="4">
    <location>
        <begin position="1"/>
        <end position="155"/>
    </location>
</feature>
<evidence type="ECO:0000259" key="5">
    <source>
        <dbReference type="Pfam" id="PF17390"/>
    </source>
</evidence>
<dbReference type="InterPro" id="IPR035398">
    <property type="entry name" value="Bac_rhamnosid_C"/>
</dbReference>
<keyword evidence="3" id="KW-0378">Hydrolase</keyword>
<dbReference type="Proteomes" id="UP001243330">
    <property type="component" value="Unassembled WGS sequence"/>
</dbReference>
<evidence type="ECO:0000256" key="3">
    <source>
        <dbReference type="ARBA" id="ARBA00022801"/>
    </source>
</evidence>
<dbReference type="InterPro" id="IPR035396">
    <property type="entry name" value="Bac_rhamnosid6H"/>
</dbReference>
<dbReference type="AlphaFoldDB" id="A0AAD9AZ36"/>
<dbReference type="GO" id="GO:0005975">
    <property type="term" value="P:carbohydrate metabolic process"/>
    <property type="evidence" value="ECO:0007669"/>
    <property type="project" value="InterPro"/>
</dbReference>
<evidence type="ECO:0000313" key="7">
    <source>
        <dbReference type="Proteomes" id="UP001243330"/>
    </source>
</evidence>
<evidence type="ECO:0000313" key="6">
    <source>
        <dbReference type="EMBL" id="KAK1855924.1"/>
    </source>
</evidence>
<dbReference type="InterPro" id="IPR016007">
    <property type="entry name" value="Alpha_rhamnosid"/>
</dbReference>
<evidence type="ECO:0000256" key="2">
    <source>
        <dbReference type="ARBA" id="ARBA00012652"/>
    </source>
</evidence>
<reference evidence="6" key="1">
    <citation type="submission" date="2023-01" db="EMBL/GenBank/DDBJ databases">
        <title>Colletotrichum chrysophilum M932 genome sequence.</title>
        <authorList>
            <person name="Baroncelli R."/>
        </authorList>
    </citation>
    <scope>NUCLEOTIDE SEQUENCE</scope>
    <source>
        <strain evidence="6">M932</strain>
    </source>
</reference>
<gene>
    <name evidence="6" type="ORF">CCHR01_01474</name>
</gene>
<evidence type="ECO:0000256" key="1">
    <source>
        <dbReference type="ARBA" id="ARBA00001445"/>
    </source>
</evidence>
<sequence length="264" mass="28404">MATILGYSADVESYTSHAAAVNSSFHDAYYQPATEDYRSSSTGGFAQTNNLLPVAFKMTSPTRRQAVIDKVAADVVSRDNHLGTGVAGTKWLLPLLTEYGYIDLAYSVATQTTYPSWGYWKSLGATSLWEEWAGSSRSQNHPFLGTVVDWFYQHLAGIKITTAGYKSIEIAPFIPADLASAQGSIQTPLGKVISSWTNSTAQFALTLSIPAGSYALVTLPVPDGKLVYENDKNAVDSEGVEFAESSSGKSSYNVASGTYNFVVK</sequence>
<protein>
    <recommendedName>
        <fullName evidence="2">alpha-L-rhamnosidase</fullName>
        <ecNumber evidence="2">3.2.1.40</ecNumber>
    </recommendedName>
</protein>
<dbReference type="EC" id="3.2.1.40" evidence="2"/>
<dbReference type="PANTHER" id="PTHR33307:SF6">
    <property type="entry name" value="ALPHA-RHAMNOSIDASE (EUROFUNG)-RELATED"/>
    <property type="match status" value="1"/>
</dbReference>